<dbReference type="InterPro" id="IPR042402">
    <property type="entry name" value="EDDM3A/EDDM3B"/>
</dbReference>
<keyword evidence="1" id="KW-0812">Transmembrane</keyword>
<dbReference type="Pfam" id="PF00074">
    <property type="entry name" value="RnaseA"/>
    <property type="match status" value="1"/>
</dbReference>
<keyword evidence="1" id="KW-1133">Transmembrane helix</keyword>
<dbReference type="PANTHER" id="PTHR16788:SF4">
    <property type="entry name" value="EPIDIDYMAL SECRETORY PROTEIN E3-ALPHA"/>
    <property type="match status" value="1"/>
</dbReference>
<evidence type="ECO:0000259" key="2">
    <source>
        <dbReference type="Pfam" id="PF00074"/>
    </source>
</evidence>
<organism evidence="3 4">
    <name type="scientific">Sapajus apella</name>
    <name type="common">Brown-capped capuchin</name>
    <name type="synonym">Cebus apella</name>
    <dbReference type="NCBI Taxonomy" id="9515"/>
    <lineage>
        <taxon>Eukaryota</taxon>
        <taxon>Metazoa</taxon>
        <taxon>Chordata</taxon>
        <taxon>Craniata</taxon>
        <taxon>Vertebrata</taxon>
        <taxon>Euteleostomi</taxon>
        <taxon>Mammalia</taxon>
        <taxon>Eutheria</taxon>
        <taxon>Euarchontoglires</taxon>
        <taxon>Primates</taxon>
        <taxon>Haplorrhini</taxon>
        <taxon>Platyrrhini</taxon>
        <taxon>Cebidae</taxon>
        <taxon>Cebinae</taxon>
        <taxon>Sapajus</taxon>
    </lineage>
</organism>
<keyword evidence="3" id="KW-1185">Reference proteome</keyword>
<dbReference type="Proteomes" id="UP000504640">
    <property type="component" value="Unplaced"/>
</dbReference>
<evidence type="ECO:0000256" key="1">
    <source>
        <dbReference type="SAM" id="Phobius"/>
    </source>
</evidence>
<gene>
    <name evidence="4" type="primary">EDDM3A</name>
</gene>
<dbReference type="InterPro" id="IPR023412">
    <property type="entry name" value="RNaseA_domain"/>
</dbReference>
<dbReference type="Gene3D" id="3.10.130.10">
    <property type="entry name" value="Ribonuclease A-like domain"/>
    <property type="match status" value="1"/>
</dbReference>
<keyword evidence="1" id="KW-0472">Membrane</keyword>
<dbReference type="InterPro" id="IPR036816">
    <property type="entry name" value="RNaseA-like_dom_sf"/>
</dbReference>
<dbReference type="CTD" id="10876"/>
<dbReference type="GeneID" id="116528622"/>
<sequence length="177" mass="21229">MERNFKVELSSLSIVWIMFFFLFPVDTQVALVTEMTSSLKIWGLLCILCRLCVHCNDIYWREFIKLHYLSPSREFKDYKCDVLMREKEALKGKSSHLFIYSLWFKIQRICINEKGSDRYRNAYVWAPGVLKLLECHWEMYNNRYTESRSFSYIEFHCGIDGYVDSIEDLRIIEPISN</sequence>
<feature type="domain" description="Ribonuclease A-domain" evidence="2">
    <location>
        <begin position="61"/>
        <end position="158"/>
    </location>
</feature>
<name>A0A6J3F8G0_SAPAP</name>
<dbReference type="SUPFAM" id="SSF54076">
    <property type="entry name" value="RNase A-like"/>
    <property type="match status" value="1"/>
</dbReference>
<evidence type="ECO:0000313" key="4">
    <source>
        <dbReference type="RefSeq" id="XP_032101846.1"/>
    </source>
</evidence>
<proteinExistence type="predicted"/>
<dbReference type="PANTHER" id="PTHR16788">
    <property type="entry name" value="EPIDIDYMAL SECRETORY PROTEIN E3 ALPHA"/>
    <property type="match status" value="1"/>
</dbReference>
<evidence type="ECO:0000313" key="3">
    <source>
        <dbReference type="Proteomes" id="UP000504640"/>
    </source>
</evidence>
<feature type="transmembrane region" description="Helical" evidence="1">
    <location>
        <begin position="12"/>
        <end position="33"/>
    </location>
</feature>
<dbReference type="RefSeq" id="XP_032101846.1">
    <property type="nucleotide sequence ID" value="XM_032245955.1"/>
</dbReference>
<protein>
    <submittedName>
        <fullName evidence="4">Epididymal secretory protein E3-alpha isoform X1</fullName>
    </submittedName>
</protein>
<accession>A0A6J3F8G0</accession>
<reference evidence="4" key="1">
    <citation type="submission" date="2025-08" db="UniProtKB">
        <authorList>
            <consortium name="RefSeq"/>
        </authorList>
    </citation>
    <scope>IDENTIFICATION</scope>
    <source>
        <tissue evidence="4">Blood</tissue>
    </source>
</reference>
<dbReference type="AlphaFoldDB" id="A0A6J3F8G0"/>